<dbReference type="STRING" id="1830138.SAMN05443507_10491"/>
<dbReference type="SMART" id="SM00450">
    <property type="entry name" value="RHOD"/>
    <property type="match status" value="1"/>
</dbReference>
<dbReference type="InterPro" id="IPR001763">
    <property type="entry name" value="Rhodanese-like_dom"/>
</dbReference>
<dbReference type="RefSeq" id="WP_072873167.1">
    <property type="nucleotide sequence ID" value="NZ_FRAF01000004.1"/>
</dbReference>
<gene>
    <name evidence="2" type="ORF">SAMN05443507_10491</name>
</gene>
<feature type="domain" description="Rhodanese" evidence="1">
    <location>
        <begin position="17"/>
        <end position="101"/>
    </location>
</feature>
<dbReference type="InterPro" id="IPR036873">
    <property type="entry name" value="Rhodanese-like_dom_sf"/>
</dbReference>
<dbReference type="AlphaFoldDB" id="A0A1M6MKA0"/>
<dbReference type="InterPro" id="IPR050229">
    <property type="entry name" value="GlpE_sulfurtransferase"/>
</dbReference>
<dbReference type="GO" id="GO:0004792">
    <property type="term" value="F:thiosulfate-cyanide sulfurtransferase activity"/>
    <property type="evidence" value="ECO:0007669"/>
    <property type="project" value="InterPro"/>
</dbReference>
<dbReference type="PROSITE" id="PS00380">
    <property type="entry name" value="RHODANESE_1"/>
    <property type="match status" value="1"/>
</dbReference>
<sequence length="104" mass="11610">MEITQWQTNDVLEHLQSNKNLQIIDVRQPEEFQSGHIPGAKLIPLGELNERYQEIEPNVEAVIVCRSGGRSSKACELLASLGYEKIYNLAGGMLGWQGDVESNI</sequence>
<evidence type="ECO:0000259" key="1">
    <source>
        <dbReference type="PROSITE" id="PS50206"/>
    </source>
</evidence>
<dbReference type="PANTHER" id="PTHR43031">
    <property type="entry name" value="FAD-DEPENDENT OXIDOREDUCTASE"/>
    <property type="match status" value="1"/>
</dbReference>
<proteinExistence type="predicted"/>
<organism evidence="2 3">
    <name type="scientific">Alicyclobacillus tolerans</name>
    <dbReference type="NCBI Taxonomy" id="90970"/>
    <lineage>
        <taxon>Bacteria</taxon>
        <taxon>Bacillati</taxon>
        <taxon>Bacillota</taxon>
        <taxon>Bacilli</taxon>
        <taxon>Bacillales</taxon>
        <taxon>Alicyclobacillaceae</taxon>
        <taxon>Alicyclobacillus</taxon>
    </lineage>
</organism>
<dbReference type="Pfam" id="PF00581">
    <property type="entry name" value="Rhodanese"/>
    <property type="match status" value="1"/>
</dbReference>
<dbReference type="Gene3D" id="3.40.250.10">
    <property type="entry name" value="Rhodanese-like domain"/>
    <property type="match status" value="1"/>
</dbReference>
<evidence type="ECO:0000313" key="2">
    <source>
        <dbReference type="EMBL" id="SHJ83824.1"/>
    </source>
</evidence>
<name>A0A1M6MKA0_9BACL</name>
<keyword evidence="2" id="KW-0808">Transferase</keyword>
<reference evidence="3" key="1">
    <citation type="submission" date="2016-11" db="EMBL/GenBank/DDBJ databases">
        <authorList>
            <person name="Varghese N."/>
            <person name="Submissions S."/>
        </authorList>
    </citation>
    <scope>NUCLEOTIDE SEQUENCE [LARGE SCALE GENOMIC DNA]</scope>
    <source>
        <strain evidence="3">USBA-503</strain>
    </source>
</reference>
<dbReference type="OrthoDB" id="9800872at2"/>
<dbReference type="PANTHER" id="PTHR43031:SF17">
    <property type="entry name" value="SULFURTRANSFERASE YTWF-RELATED"/>
    <property type="match status" value="1"/>
</dbReference>
<dbReference type="EMBL" id="FRAF01000004">
    <property type="protein sequence ID" value="SHJ83824.1"/>
    <property type="molecule type" value="Genomic_DNA"/>
</dbReference>
<keyword evidence="3" id="KW-1185">Reference proteome</keyword>
<dbReference type="SUPFAM" id="SSF52821">
    <property type="entry name" value="Rhodanese/Cell cycle control phosphatase"/>
    <property type="match status" value="1"/>
</dbReference>
<evidence type="ECO:0000313" key="3">
    <source>
        <dbReference type="Proteomes" id="UP000184016"/>
    </source>
</evidence>
<dbReference type="Proteomes" id="UP000184016">
    <property type="component" value="Unassembled WGS sequence"/>
</dbReference>
<dbReference type="PROSITE" id="PS50206">
    <property type="entry name" value="RHODANESE_3"/>
    <property type="match status" value="1"/>
</dbReference>
<protein>
    <submittedName>
        <fullName evidence="2">Rhodanese-related sulfurtransferase</fullName>
    </submittedName>
</protein>
<dbReference type="InterPro" id="IPR001307">
    <property type="entry name" value="Thiosulphate_STrfase_CS"/>
</dbReference>
<accession>A0A1M6MKA0</accession>
<dbReference type="CDD" id="cd00158">
    <property type="entry name" value="RHOD"/>
    <property type="match status" value="1"/>
</dbReference>